<name>A0A239JQT2_9RHOB</name>
<gene>
    <name evidence="1" type="ORF">SAMN05421757_1068</name>
</gene>
<keyword evidence="2" id="KW-1185">Reference proteome</keyword>
<organism evidence="1 2">
    <name type="scientific">Tropicimonas sediminicola</name>
    <dbReference type="NCBI Taxonomy" id="1031541"/>
    <lineage>
        <taxon>Bacteria</taxon>
        <taxon>Pseudomonadati</taxon>
        <taxon>Pseudomonadota</taxon>
        <taxon>Alphaproteobacteria</taxon>
        <taxon>Rhodobacterales</taxon>
        <taxon>Roseobacteraceae</taxon>
        <taxon>Tropicimonas</taxon>
    </lineage>
</organism>
<evidence type="ECO:0008006" key="3">
    <source>
        <dbReference type="Google" id="ProtNLM"/>
    </source>
</evidence>
<accession>A0A239JQT2</accession>
<proteinExistence type="predicted"/>
<evidence type="ECO:0000313" key="2">
    <source>
        <dbReference type="Proteomes" id="UP000198426"/>
    </source>
</evidence>
<sequence length="131" mass="14259">MVSSVHWKIADMPLTARDETLTKDLDRFRRTHAGIDALVYLDFKAGTVLCVSAAADHPQEVFDELCGLSAETFTDLAPRTTQATVATLTEVLVLQRSSKAPGTALCLVFDPEMPLVSVKDLGRQALSQLDL</sequence>
<dbReference type="AlphaFoldDB" id="A0A239JQT2"/>
<dbReference type="EMBL" id="FZOY01000006">
    <property type="protein sequence ID" value="SNT07902.1"/>
    <property type="molecule type" value="Genomic_DNA"/>
</dbReference>
<reference evidence="1 2" key="1">
    <citation type="submission" date="2017-06" db="EMBL/GenBank/DDBJ databases">
        <authorList>
            <person name="Kim H.J."/>
            <person name="Triplett B.A."/>
        </authorList>
    </citation>
    <scope>NUCLEOTIDE SEQUENCE [LARGE SCALE GENOMIC DNA]</scope>
    <source>
        <strain evidence="1 2">DSM 29339</strain>
    </source>
</reference>
<dbReference type="Proteomes" id="UP000198426">
    <property type="component" value="Unassembled WGS sequence"/>
</dbReference>
<protein>
    <recommendedName>
        <fullName evidence="3">Roadblock/LC7 domain-containing protein</fullName>
    </recommendedName>
</protein>
<evidence type="ECO:0000313" key="1">
    <source>
        <dbReference type="EMBL" id="SNT07902.1"/>
    </source>
</evidence>